<evidence type="ECO:0000313" key="1">
    <source>
        <dbReference type="EMBL" id="TCC53478.1"/>
    </source>
</evidence>
<reference evidence="1 2" key="1">
    <citation type="submission" date="2019-02" db="EMBL/GenBank/DDBJ databases">
        <title>Kribbella capetownensis sp. nov. and Kribbella speibonae sp. nov., isolated from soil.</title>
        <authorList>
            <person name="Curtis S.M."/>
            <person name="Norton I."/>
            <person name="Everest G.J."/>
            <person name="Meyers P.R."/>
        </authorList>
    </citation>
    <scope>NUCLEOTIDE SEQUENCE [LARGE SCALE GENOMIC DNA]</scope>
    <source>
        <strain evidence="1 2">YM53</strain>
    </source>
</reference>
<dbReference type="RefSeq" id="WP_131512398.1">
    <property type="nucleotide sequence ID" value="NZ_SJKD01000001.1"/>
</dbReference>
<proteinExistence type="predicted"/>
<protein>
    <submittedName>
        <fullName evidence="1">Uncharacterized protein</fullName>
    </submittedName>
</protein>
<dbReference type="AlphaFoldDB" id="A0A4R0K6H2"/>
<gene>
    <name evidence="1" type="ORF">E0H75_07240</name>
</gene>
<dbReference type="OrthoDB" id="3828616at2"/>
<dbReference type="EMBL" id="SJKD01000001">
    <property type="protein sequence ID" value="TCC53478.1"/>
    <property type="molecule type" value="Genomic_DNA"/>
</dbReference>
<dbReference type="Proteomes" id="UP000293342">
    <property type="component" value="Unassembled WGS sequence"/>
</dbReference>
<organism evidence="1 2">
    <name type="scientific">Kribbella capetownensis</name>
    <dbReference type="NCBI Taxonomy" id="1572659"/>
    <lineage>
        <taxon>Bacteria</taxon>
        <taxon>Bacillati</taxon>
        <taxon>Actinomycetota</taxon>
        <taxon>Actinomycetes</taxon>
        <taxon>Propionibacteriales</taxon>
        <taxon>Kribbellaceae</taxon>
        <taxon>Kribbella</taxon>
    </lineage>
</organism>
<keyword evidence="2" id="KW-1185">Reference proteome</keyword>
<accession>A0A4R0K6H2</accession>
<sequence>MELRGSDFDGIRREHLRGVQVADFARVWLAAERRADALKVEGLEDGYLAGVQWACRWIANGSYRYDAPIDGRHSELARSPITRKSVFAIEELIDEETQAVERLVGRWEWPGRPGYVEGVFATLAWTWRRSGVPPIQVEQAHAS</sequence>
<evidence type="ECO:0000313" key="2">
    <source>
        <dbReference type="Proteomes" id="UP000293342"/>
    </source>
</evidence>
<name>A0A4R0K6H2_9ACTN</name>
<comment type="caution">
    <text evidence="1">The sequence shown here is derived from an EMBL/GenBank/DDBJ whole genome shotgun (WGS) entry which is preliminary data.</text>
</comment>